<dbReference type="RefSeq" id="XP_025361823.1">
    <property type="nucleotide sequence ID" value="XM_025503845.1"/>
</dbReference>
<sequence length="338" mass="38800">MRLCPLHDTVERVLEQVELRQFELSAGAVFPDFLFPVGSPYVPRGYQHSHDQCVRDALPKLETLRKTILEHVDRIGTIKAVYGIWILRHISTAIFTYSFKQVKMWWLLAFDKQELAQLIVRWAEGKRSVRKTRIRDVFTRKDFRRMRKESAAAGEIFLRWKRDNPEKAGEKSVRWQGKRKFLKEWARQAVNRTSKKRNEDPGRHEKEVQRLFEMTLLFAVENDAFCYLCGVELTFERRARKDTKGKKHPKGVGVTSTNFSPDRIVPGTIYDPVTNRPCCLGCNFIKSGYPESTARHLFQAFADASHLLSSGDKIWIAAGVDSEAASPALGAAGDKIES</sequence>
<dbReference type="GeneID" id="37025668"/>
<dbReference type="Proteomes" id="UP000245884">
    <property type="component" value="Unassembled WGS sequence"/>
</dbReference>
<proteinExistence type="predicted"/>
<evidence type="ECO:0000313" key="2">
    <source>
        <dbReference type="Proteomes" id="UP000245884"/>
    </source>
</evidence>
<dbReference type="EMBL" id="KZ819669">
    <property type="protein sequence ID" value="PWN27211.1"/>
    <property type="molecule type" value="Genomic_DNA"/>
</dbReference>
<keyword evidence="2" id="KW-1185">Reference proteome</keyword>
<accession>A0A316USB2</accession>
<reference evidence="1 2" key="1">
    <citation type="journal article" date="2018" name="Mol. Biol. Evol.">
        <title>Broad Genomic Sampling Reveals a Smut Pathogenic Ancestry of the Fungal Clade Ustilaginomycotina.</title>
        <authorList>
            <person name="Kijpornyongpan T."/>
            <person name="Mondo S.J."/>
            <person name="Barry K."/>
            <person name="Sandor L."/>
            <person name="Lee J."/>
            <person name="Lipzen A."/>
            <person name="Pangilinan J."/>
            <person name="LaButti K."/>
            <person name="Hainaut M."/>
            <person name="Henrissat B."/>
            <person name="Grigoriev I.V."/>
            <person name="Spatafora J.W."/>
            <person name="Aime M.C."/>
        </authorList>
    </citation>
    <scope>NUCLEOTIDE SEQUENCE [LARGE SCALE GENOMIC DNA]</scope>
    <source>
        <strain evidence="1 2">MCA 5214</strain>
    </source>
</reference>
<protein>
    <submittedName>
        <fullName evidence="1">Uncharacterized protein</fullName>
    </submittedName>
</protein>
<name>A0A316USB2_9BASI</name>
<dbReference type="AlphaFoldDB" id="A0A316USB2"/>
<evidence type="ECO:0000313" key="1">
    <source>
        <dbReference type="EMBL" id="PWN27211.1"/>
    </source>
</evidence>
<gene>
    <name evidence="1" type="ORF">BDZ90DRAFT_188230</name>
</gene>
<dbReference type="Gene3D" id="3.30.40.220">
    <property type="match status" value="1"/>
</dbReference>
<organism evidence="1 2">
    <name type="scientific">Jaminaea rosea</name>
    <dbReference type="NCBI Taxonomy" id="1569628"/>
    <lineage>
        <taxon>Eukaryota</taxon>
        <taxon>Fungi</taxon>
        <taxon>Dikarya</taxon>
        <taxon>Basidiomycota</taxon>
        <taxon>Ustilaginomycotina</taxon>
        <taxon>Exobasidiomycetes</taxon>
        <taxon>Microstromatales</taxon>
        <taxon>Microstromatales incertae sedis</taxon>
        <taxon>Jaminaea</taxon>
    </lineage>
</organism>